<accession>A0A1H6EJB3</accession>
<dbReference type="PANTHER" id="PTHR43808:SF25">
    <property type="entry name" value="PEPTIDASE M20 DIMERISATION DOMAIN-CONTAINING PROTEIN"/>
    <property type="match status" value="1"/>
</dbReference>
<reference evidence="6 7" key="1">
    <citation type="submission" date="2016-10" db="EMBL/GenBank/DDBJ databases">
        <authorList>
            <person name="de Groot N.N."/>
        </authorList>
    </citation>
    <scope>NUCLEOTIDE SEQUENCE [LARGE SCALE GENOMIC DNA]</scope>
    <source>
        <strain evidence="6 7">CGMCC 4.7037</strain>
    </source>
</reference>
<evidence type="ECO:0000256" key="4">
    <source>
        <dbReference type="ARBA" id="ARBA00022833"/>
    </source>
</evidence>
<dbReference type="EMBL" id="FNVT01000011">
    <property type="protein sequence ID" value="SEG97942.1"/>
    <property type="molecule type" value="Genomic_DNA"/>
</dbReference>
<dbReference type="InterPro" id="IPR001261">
    <property type="entry name" value="ArgE/DapE_CS"/>
</dbReference>
<evidence type="ECO:0000256" key="1">
    <source>
        <dbReference type="ARBA" id="ARBA00001947"/>
    </source>
</evidence>
<protein>
    <submittedName>
        <fullName evidence="6">Acetylornithine deacetylase</fullName>
    </submittedName>
</protein>
<evidence type="ECO:0000256" key="3">
    <source>
        <dbReference type="ARBA" id="ARBA00022801"/>
    </source>
</evidence>
<dbReference type="InterPro" id="IPR050072">
    <property type="entry name" value="Peptidase_M20A"/>
</dbReference>
<comment type="cofactor">
    <cofactor evidence="1">
        <name>Zn(2+)</name>
        <dbReference type="ChEBI" id="CHEBI:29105"/>
    </cofactor>
</comment>
<dbReference type="GO" id="GO:0046872">
    <property type="term" value="F:metal ion binding"/>
    <property type="evidence" value="ECO:0007669"/>
    <property type="project" value="UniProtKB-KW"/>
</dbReference>
<keyword evidence="4" id="KW-0862">Zinc</keyword>
<keyword evidence="3" id="KW-0378">Hydrolase</keyword>
<evidence type="ECO:0000313" key="6">
    <source>
        <dbReference type="EMBL" id="SEG97942.1"/>
    </source>
</evidence>
<name>A0A1H6EJB3_9ACTN</name>
<dbReference type="Pfam" id="PF01546">
    <property type="entry name" value="Peptidase_M20"/>
    <property type="match status" value="1"/>
</dbReference>
<feature type="domain" description="Peptidase M20 dimerisation" evidence="5">
    <location>
        <begin position="172"/>
        <end position="277"/>
    </location>
</feature>
<dbReference type="InterPro" id="IPR011650">
    <property type="entry name" value="Peptidase_M20_dimer"/>
</dbReference>
<dbReference type="Gene3D" id="3.40.630.10">
    <property type="entry name" value="Zn peptidases"/>
    <property type="match status" value="1"/>
</dbReference>
<dbReference type="OrthoDB" id="7055905at2"/>
<evidence type="ECO:0000259" key="5">
    <source>
        <dbReference type="Pfam" id="PF07687"/>
    </source>
</evidence>
<dbReference type="Proteomes" id="UP000236732">
    <property type="component" value="Unassembled WGS sequence"/>
</dbReference>
<dbReference type="Gene3D" id="3.30.70.360">
    <property type="match status" value="1"/>
</dbReference>
<dbReference type="GO" id="GO:0016787">
    <property type="term" value="F:hydrolase activity"/>
    <property type="evidence" value="ECO:0007669"/>
    <property type="project" value="UniProtKB-KW"/>
</dbReference>
<keyword evidence="2" id="KW-0479">Metal-binding</keyword>
<dbReference type="InterPro" id="IPR002933">
    <property type="entry name" value="Peptidase_M20"/>
</dbReference>
<dbReference type="SUPFAM" id="SSF55031">
    <property type="entry name" value="Bacterial exopeptidase dimerisation domain"/>
    <property type="match status" value="1"/>
</dbReference>
<evidence type="ECO:0000313" key="7">
    <source>
        <dbReference type="Proteomes" id="UP000236732"/>
    </source>
</evidence>
<keyword evidence="7" id="KW-1185">Reference proteome</keyword>
<dbReference type="InterPro" id="IPR036264">
    <property type="entry name" value="Bact_exopeptidase_dim_dom"/>
</dbReference>
<organism evidence="6 7">
    <name type="scientific">Nonomuraea solani</name>
    <dbReference type="NCBI Taxonomy" id="1144553"/>
    <lineage>
        <taxon>Bacteria</taxon>
        <taxon>Bacillati</taxon>
        <taxon>Actinomycetota</taxon>
        <taxon>Actinomycetes</taxon>
        <taxon>Streptosporangiales</taxon>
        <taxon>Streptosporangiaceae</taxon>
        <taxon>Nonomuraea</taxon>
    </lineage>
</organism>
<dbReference type="PROSITE" id="PS00758">
    <property type="entry name" value="ARGE_DAPE_CPG2_1"/>
    <property type="match status" value="1"/>
</dbReference>
<dbReference type="RefSeq" id="WP_103960068.1">
    <property type="nucleotide sequence ID" value="NZ_FNVT01000011.1"/>
</dbReference>
<gene>
    <name evidence="6" type="ORF">SAMN05444920_111120</name>
</gene>
<dbReference type="Pfam" id="PF07687">
    <property type="entry name" value="M20_dimer"/>
    <property type="match status" value="1"/>
</dbReference>
<sequence>MATDPLPLLERLIAIDSVNPDLSPGGAGESAVAGFCADWSRERGFEVHLLERRPGRPSLVAVARGSGGGPSLMLNGHLDTVAYGTYDGDPLAARVEDGRIHGRGAFDMKSGIAAMMAAAARATADGPLRGDVILALVADEEHASFGTEEVLEKFTADAAIVTEPSHLEVTLAHKGFAWFEVEILGRAAHGSRPDLGVDAIAKAGHFLVAIEELGRRLAASEGHRLLGPGTVHASLIEGGEGASTYPARCRITLERRTVPGESAATVRAELAGILDGLAASVPDFAYRLHDGLNREPFEADPDAAIARVLLGQVERALGRPPVIRAEPFWTDCALLDRAGIPCLLFGVDGGGAHADTEWADIASVRQVTDVLAATITEFCSGTR</sequence>
<dbReference type="AlphaFoldDB" id="A0A1H6EJB3"/>
<dbReference type="SUPFAM" id="SSF53187">
    <property type="entry name" value="Zn-dependent exopeptidases"/>
    <property type="match status" value="1"/>
</dbReference>
<evidence type="ECO:0000256" key="2">
    <source>
        <dbReference type="ARBA" id="ARBA00022723"/>
    </source>
</evidence>
<proteinExistence type="predicted"/>
<dbReference type="PANTHER" id="PTHR43808">
    <property type="entry name" value="ACETYLORNITHINE DEACETYLASE"/>
    <property type="match status" value="1"/>
</dbReference>